<gene>
    <name evidence="1" type="ORF">U732_1697</name>
</gene>
<evidence type="ECO:0000313" key="1">
    <source>
        <dbReference type="EMBL" id="KIE46044.1"/>
    </source>
</evidence>
<dbReference type="EMBL" id="AYSO01000017">
    <property type="protein sequence ID" value="KIE46044.1"/>
    <property type="molecule type" value="Genomic_DNA"/>
</dbReference>
<dbReference type="Proteomes" id="UP000031366">
    <property type="component" value="Unassembled WGS sequence"/>
</dbReference>
<organism evidence="1 2">
    <name type="scientific">Clostridium argentinense CDC 2741</name>
    <dbReference type="NCBI Taxonomy" id="1418104"/>
    <lineage>
        <taxon>Bacteria</taxon>
        <taxon>Bacillati</taxon>
        <taxon>Bacillota</taxon>
        <taxon>Clostridia</taxon>
        <taxon>Eubacteriales</taxon>
        <taxon>Clostridiaceae</taxon>
        <taxon>Clostridium</taxon>
    </lineage>
</organism>
<accession>A0A0C1TZK5</accession>
<name>A0A0C1TZK5_9CLOT</name>
<protein>
    <submittedName>
        <fullName evidence="1">Uncharacterized protein</fullName>
    </submittedName>
</protein>
<sequence>MNLFSVISTSVINNYKLIKQKTMGDYKYEVCVIVHHSNT</sequence>
<comment type="caution">
    <text evidence="1">The sequence shown here is derived from an EMBL/GenBank/DDBJ whole genome shotgun (WGS) entry which is preliminary data.</text>
</comment>
<keyword evidence="2" id="KW-1185">Reference proteome</keyword>
<reference evidence="1 2" key="1">
    <citation type="journal article" date="2015" name="Infect. Genet. Evol.">
        <title>Genomic sequences of six botulinum neurotoxin-producing strains representing three clostridial species illustrate the mobility and diversity of botulinum neurotoxin genes.</title>
        <authorList>
            <person name="Smith T.J."/>
            <person name="Hill K.K."/>
            <person name="Xie G."/>
            <person name="Foley B.T."/>
            <person name="Williamson C.H."/>
            <person name="Foster J.T."/>
            <person name="Johnson S.L."/>
            <person name="Chertkov O."/>
            <person name="Teshima H."/>
            <person name="Gibbons H.S."/>
            <person name="Johnsky L.A."/>
            <person name="Karavis M.A."/>
            <person name="Smith L.A."/>
        </authorList>
    </citation>
    <scope>NUCLEOTIDE SEQUENCE [LARGE SCALE GENOMIC DNA]</scope>
    <source>
        <strain evidence="1 2">CDC 2741</strain>
    </source>
</reference>
<proteinExistence type="predicted"/>
<evidence type="ECO:0000313" key="2">
    <source>
        <dbReference type="Proteomes" id="UP000031366"/>
    </source>
</evidence>
<dbReference type="AlphaFoldDB" id="A0A0C1TZK5"/>